<dbReference type="InterPro" id="IPR019587">
    <property type="entry name" value="Polyketide_cyclase/dehydratase"/>
</dbReference>
<feature type="region of interest" description="Disordered" evidence="3">
    <location>
        <begin position="148"/>
        <end position="177"/>
    </location>
</feature>
<dbReference type="SUPFAM" id="SSF55961">
    <property type="entry name" value="Bet v1-like"/>
    <property type="match status" value="1"/>
</dbReference>
<gene>
    <name evidence="5" type="ORF">KAJ83_15150</name>
</gene>
<name>A0A8J7V3U2_9PROT</name>
<feature type="domain" description="Enoyl reductase (ER)" evidence="4">
    <location>
        <begin position="196"/>
        <end position="507"/>
    </location>
</feature>
<dbReference type="InterPro" id="IPR002364">
    <property type="entry name" value="Quin_OxRdtase/zeta-crystal_CS"/>
</dbReference>
<dbReference type="EMBL" id="JAGMWN010000007">
    <property type="protein sequence ID" value="MBP5858357.1"/>
    <property type="molecule type" value="Genomic_DNA"/>
</dbReference>
<dbReference type="PROSITE" id="PS01162">
    <property type="entry name" value="QOR_ZETA_CRYSTAL"/>
    <property type="match status" value="1"/>
</dbReference>
<dbReference type="PANTHER" id="PTHR48106:SF13">
    <property type="entry name" value="QUINONE OXIDOREDUCTASE-RELATED"/>
    <property type="match status" value="1"/>
</dbReference>
<dbReference type="SMART" id="SM00829">
    <property type="entry name" value="PKS_ER"/>
    <property type="match status" value="1"/>
</dbReference>
<sequence>MVKLVRSTVIDAPVDAVWAAIRDFNSHKFWHPAIADSVIEDGRAGDEVGCVRRFILSDGESVLRERLLALDDRERSFTYCLTDAPIPLDGYVATVRLRPVSDGDRTFWDWRSEFTCPPSRRAELVELVGEGVYQAGFEAIRERLSRTPSARAGAAPRSARAEPSSPTSAAREPAAPAVRRAGGAIESWGMVMTAHGGPEVLERQTVEVPAPGPGEVRLRHTAIGLNFIDVYCRTGYFRLVDPPGILGMEAAGVVTDVGPGVHGLGEGDRVGYACPPPGAYAERRTMAADLLVPLPDDIPDETAAAGLLKGMTAAFLLHDVHRVTEGDTILVHAAAGGVGTLLCQWGRRLGATVIGTAGGPEKTRRARENGCAFPIDTTRQDFVAAVRDITDGRGCDVVYDAVGRDTIEKSFEALAVRGHLVSFGQASGPLPLLDMAGYAGKSACLSRPNYAHYTGTAAAVRRLSDRLFEGLRAGWLRVEAGQSFPLARVADAHRALESRQTTGSTILTL</sequence>
<dbReference type="Proteomes" id="UP000672602">
    <property type="component" value="Unassembled WGS sequence"/>
</dbReference>
<dbReference type="Pfam" id="PF08240">
    <property type="entry name" value="ADH_N"/>
    <property type="match status" value="1"/>
</dbReference>
<dbReference type="Gene3D" id="3.30.530.20">
    <property type="match status" value="1"/>
</dbReference>
<dbReference type="InterPro" id="IPR023393">
    <property type="entry name" value="START-like_dom_sf"/>
</dbReference>
<dbReference type="Gene3D" id="3.40.50.720">
    <property type="entry name" value="NAD(P)-binding Rossmann-like Domain"/>
    <property type="match status" value="1"/>
</dbReference>
<reference evidence="5" key="1">
    <citation type="submission" date="2021-04" db="EMBL/GenBank/DDBJ databases">
        <authorList>
            <person name="Zhang D.-C."/>
        </authorList>
    </citation>
    <scope>NUCLEOTIDE SEQUENCE</scope>
    <source>
        <strain evidence="5">CGMCC 1.15697</strain>
    </source>
</reference>
<dbReference type="InterPro" id="IPR020843">
    <property type="entry name" value="ER"/>
</dbReference>
<keyword evidence="6" id="KW-1185">Reference proteome</keyword>
<dbReference type="InterPro" id="IPR036291">
    <property type="entry name" value="NAD(P)-bd_dom_sf"/>
</dbReference>
<keyword evidence="1" id="KW-0521">NADP</keyword>
<dbReference type="GO" id="GO:0008270">
    <property type="term" value="F:zinc ion binding"/>
    <property type="evidence" value="ECO:0007669"/>
    <property type="project" value="InterPro"/>
</dbReference>
<dbReference type="GO" id="GO:0070402">
    <property type="term" value="F:NADPH binding"/>
    <property type="evidence" value="ECO:0007669"/>
    <property type="project" value="TreeGrafter"/>
</dbReference>
<accession>A0A8J7V3U2</accession>
<dbReference type="PANTHER" id="PTHR48106">
    <property type="entry name" value="QUINONE OXIDOREDUCTASE PIG3-RELATED"/>
    <property type="match status" value="1"/>
</dbReference>
<evidence type="ECO:0000256" key="1">
    <source>
        <dbReference type="ARBA" id="ARBA00022857"/>
    </source>
</evidence>
<dbReference type="InterPro" id="IPR011032">
    <property type="entry name" value="GroES-like_sf"/>
</dbReference>
<organism evidence="5 6">
    <name type="scientific">Marivibrio halodurans</name>
    <dbReference type="NCBI Taxonomy" id="2039722"/>
    <lineage>
        <taxon>Bacteria</taxon>
        <taxon>Pseudomonadati</taxon>
        <taxon>Pseudomonadota</taxon>
        <taxon>Alphaproteobacteria</taxon>
        <taxon>Rhodospirillales</taxon>
        <taxon>Rhodospirillaceae</taxon>
        <taxon>Marivibrio</taxon>
    </lineage>
</organism>
<dbReference type="GO" id="GO:0005829">
    <property type="term" value="C:cytosol"/>
    <property type="evidence" value="ECO:0007669"/>
    <property type="project" value="TreeGrafter"/>
</dbReference>
<dbReference type="SUPFAM" id="SSF50129">
    <property type="entry name" value="GroES-like"/>
    <property type="match status" value="1"/>
</dbReference>
<dbReference type="RefSeq" id="WP_210682939.1">
    <property type="nucleotide sequence ID" value="NZ_JAGMWN010000007.1"/>
</dbReference>
<dbReference type="FunFam" id="3.40.50.720:FF:000053">
    <property type="entry name" value="Quinone oxidoreductase 1"/>
    <property type="match status" value="1"/>
</dbReference>
<dbReference type="InterPro" id="IPR047618">
    <property type="entry name" value="QOR-like"/>
</dbReference>
<dbReference type="AlphaFoldDB" id="A0A8J7V3U2"/>
<dbReference type="InterPro" id="IPR013154">
    <property type="entry name" value="ADH-like_N"/>
</dbReference>
<dbReference type="CDD" id="cd07821">
    <property type="entry name" value="PYR_PYL_RCAR_like"/>
    <property type="match status" value="1"/>
</dbReference>
<dbReference type="InterPro" id="IPR013149">
    <property type="entry name" value="ADH-like_C"/>
</dbReference>
<keyword evidence="2" id="KW-0560">Oxidoreductase</keyword>
<dbReference type="Pfam" id="PF10604">
    <property type="entry name" value="Polyketide_cyc2"/>
    <property type="match status" value="1"/>
</dbReference>
<dbReference type="Gene3D" id="3.90.180.10">
    <property type="entry name" value="Medium-chain alcohol dehydrogenases, catalytic domain"/>
    <property type="match status" value="1"/>
</dbReference>
<evidence type="ECO:0000256" key="2">
    <source>
        <dbReference type="ARBA" id="ARBA00023002"/>
    </source>
</evidence>
<evidence type="ECO:0000313" key="5">
    <source>
        <dbReference type="EMBL" id="MBP5858357.1"/>
    </source>
</evidence>
<comment type="caution">
    <text evidence="5">The sequence shown here is derived from an EMBL/GenBank/DDBJ whole genome shotgun (WGS) entry which is preliminary data.</text>
</comment>
<evidence type="ECO:0000259" key="4">
    <source>
        <dbReference type="SMART" id="SM00829"/>
    </source>
</evidence>
<dbReference type="GO" id="GO:0035925">
    <property type="term" value="F:mRNA 3'-UTR AU-rich region binding"/>
    <property type="evidence" value="ECO:0007669"/>
    <property type="project" value="TreeGrafter"/>
</dbReference>
<evidence type="ECO:0000256" key="3">
    <source>
        <dbReference type="SAM" id="MobiDB-lite"/>
    </source>
</evidence>
<protein>
    <submittedName>
        <fullName evidence="5">SRPBCC family protein</fullName>
    </submittedName>
</protein>
<evidence type="ECO:0000313" key="6">
    <source>
        <dbReference type="Proteomes" id="UP000672602"/>
    </source>
</evidence>
<dbReference type="CDD" id="cd05286">
    <property type="entry name" value="QOR2"/>
    <property type="match status" value="1"/>
</dbReference>
<dbReference type="SUPFAM" id="SSF51735">
    <property type="entry name" value="NAD(P)-binding Rossmann-fold domains"/>
    <property type="match status" value="1"/>
</dbReference>
<dbReference type="Pfam" id="PF00107">
    <property type="entry name" value="ADH_zinc_N"/>
    <property type="match status" value="1"/>
</dbReference>
<dbReference type="GO" id="GO:0003960">
    <property type="term" value="F:quinone reductase (NADPH) activity"/>
    <property type="evidence" value="ECO:0007669"/>
    <property type="project" value="InterPro"/>
</dbReference>
<proteinExistence type="predicted"/>